<evidence type="ECO:0000313" key="1">
    <source>
        <dbReference type="EMBL" id="KAF3333322.1"/>
    </source>
</evidence>
<name>A0A833R8E8_9POAL</name>
<reference evidence="1" key="1">
    <citation type="submission" date="2020-01" db="EMBL/GenBank/DDBJ databases">
        <title>Genome sequence of Kobresia littledalei, the first chromosome-level genome in the family Cyperaceae.</title>
        <authorList>
            <person name="Qu G."/>
        </authorList>
    </citation>
    <scope>NUCLEOTIDE SEQUENCE</scope>
    <source>
        <strain evidence="1">C.B.Clarke</strain>
        <tissue evidence="1">Leaf</tissue>
    </source>
</reference>
<dbReference type="Proteomes" id="UP000623129">
    <property type="component" value="Unassembled WGS sequence"/>
</dbReference>
<keyword evidence="2" id="KW-1185">Reference proteome</keyword>
<dbReference type="OrthoDB" id="666831at2759"/>
<dbReference type="Gene3D" id="3.40.462.20">
    <property type="match status" value="1"/>
</dbReference>
<sequence>MVDKCLGWVREVRSYMTPYVSKNPRGAYVNFRDLDFGTNEEGKTNYELARIWGEKLVSLNG</sequence>
<comment type="caution">
    <text evidence="1">The sequence shown here is derived from an EMBL/GenBank/DDBJ whole genome shotgun (WGS) entry which is preliminary data.</text>
</comment>
<dbReference type="EMBL" id="SWLB01000010">
    <property type="protein sequence ID" value="KAF3333322.1"/>
    <property type="molecule type" value="Genomic_DNA"/>
</dbReference>
<protein>
    <submittedName>
        <fullName evidence="1">Cannabidiolic acid synthase-like protein</fullName>
    </submittedName>
</protein>
<gene>
    <name evidence="1" type="ORF">FCM35_KLT01013</name>
</gene>
<accession>A0A833R8E8</accession>
<dbReference type="PANTHER" id="PTHR32448">
    <property type="entry name" value="OS08G0158400 PROTEIN"/>
    <property type="match status" value="1"/>
</dbReference>
<proteinExistence type="predicted"/>
<evidence type="ECO:0000313" key="2">
    <source>
        <dbReference type="Proteomes" id="UP000623129"/>
    </source>
</evidence>
<organism evidence="1 2">
    <name type="scientific">Carex littledalei</name>
    <dbReference type="NCBI Taxonomy" id="544730"/>
    <lineage>
        <taxon>Eukaryota</taxon>
        <taxon>Viridiplantae</taxon>
        <taxon>Streptophyta</taxon>
        <taxon>Embryophyta</taxon>
        <taxon>Tracheophyta</taxon>
        <taxon>Spermatophyta</taxon>
        <taxon>Magnoliopsida</taxon>
        <taxon>Liliopsida</taxon>
        <taxon>Poales</taxon>
        <taxon>Cyperaceae</taxon>
        <taxon>Cyperoideae</taxon>
        <taxon>Cariceae</taxon>
        <taxon>Carex</taxon>
        <taxon>Carex subgen. Euthyceras</taxon>
    </lineage>
</organism>
<dbReference type="AlphaFoldDB" id="A0A833R8E8"/>